<evidence type="ECO:0008006" key="3">
    <source>
        <dbReference type="Google" id="ProtNLM"/>
    </source>
</evidence>
<dbReference type="RefSeq" id="WP_232184225.1">
    <property type="nucleotide sequence ID" value="NZ_JAIOAP010000002.1"/>
</dbReference>
<gene>
    <name evidence="1" type="ORF">QJS35_11940</name>
</gene>
<sequence length="445" mass="52062">MRVQIDNLGIPPLAGICTYEEACRTGVSVDDNVELLKRLNYAKVSLHRMFAAHLAHTPEWEIKQAFGHHLWLDAEHSASLRKRVSEMRKPPLHLDKVPDPYLEAFFDEAIRAENTAELLAGIYLVVKPQLARAMRRHLEVTNPLMDQPTCRLFRFMLIDEEEMIAWGERALNALTVSAELRERAEAWVAHLNSYLRAAGGLAGDLQQLSPAEVLPAPRSDGGAYRMSNMPRRDARFRDVYNRSAKVDEYYQDEILPADERTFALLFKRLREMDVPEWMGPILYKTRGKPWEYYTDLSRQLWDETRHSMMGEVGLYHNKVPFYRYPIDLKASSSLNTDFTPFESHLILWGIEQGLMNKDKGKRWEWIIAQQSGMPYAVSAQDYDWADEVLHAQIGRKWLSPEFESAEQMQEEYEKVWVRAFESKKKYIAMSEQQEWWPRFVKEMRE</sequence>
<accession>A0ABV1KST3</accession>
<evidence type="ECO:0000313" key="1">
    <source>
        <dbReference type="EMBL" id="MEQ4483108.1"/>
    </source>
</evidence>
<reference evidence="1 2" key="1">
    <citation type="journal article" date="2023" name="Genome Announc.">
        <title>Pan-Genome Analyses of the Genus Cohnella and Proposal of the Novel Species Cohnella silvisoli sp. nov., Isolated from Forest Soil.</title>
        <authorList>
            <person name="Wang C."/>
            <person name="Mao L."/>
            <person name="Bao G."/>
            <person name="Zhu H."/>
        </authorList>
    </citation>
    <scope>NUCLEOTIDE SEQUENCE [LARGE SCALE GENOMIC DNA]</scope>
    <source>
        <strain evidence="1 2">NL03-T5-1</strain>
    </source>
</reference>
<name>A0ABV1KST3_9BACL</name>
<evidence type="ECO:0000313" key="2">
    <source>
        <dbReference type="Proteomes" id="UP001493487"/>
    </source>
</evidence>
<keyword evidence="2" id="KW-1185">Reference proteome</keyword>
<organism evidence="1 2">
    <name type="scientific">Cohnella silvisoli</name>
    <dbReference type="NCBI Taxonomy" id="2873699"/>
    <lineage>
        <taxon>Bacteria</taxon>
        <taxon>Bacillati</taxon>
        <taxon>Bacillota</taxon>
        <taxon>Bacilli</taxon>
        <taxon>Bacillales</taxon>
        <taxon>Paenibacillaceae</taxon>
        <taxon>Cohnella</taxon>
    </lineage>
</organism>
<protein>
    <recommendedName>
        <fullName evidence="3">DUF2515 domain-containing protein</fullName>
    </recommendedName>
</protein>
<dbReference type="Proteomes" id="UP001493487">
    <property type="component" value="Unassembled WGS sequence"/>
</dbReference>
<dbReference type="EMBL" id="JASKHM010000006">
    <property type="protein sequence ID" value="MEQ4483108.1"/>
    <property type="molecule type" value="Genomic_DNA"/>
</dbReference>
<comment type="caution">
    <text evidence="1">The sequence shown here is derived from an EMBL/GenBank/DDBJ whole genome shotgun (WGS) entry which is preliminary data.</text>
</comment>
<proteinExistence type="predicted"/>